<protein>
    <submittedName>
        <fullName evidence="1">Uncharacterized protein</fullName>
    </submittedName>
</protein>
<gene>
    <name evidence="1" type="ORF">PR048_017871</name>
</gene>
<keyword evidence="2" id="KW-1185">Reference proteome</keyword>
<sequence>MTALVRLEGLVIPVSIVFKSLCSGVNESMAKSKIISSLPKQCKHFISAWESMPAEQRKMDELASRLLVEEQRFNGRVEEEGSSSST</sequence>
<proteinExistence type="predicted"/>
<accession>A0ABQ9HAU5</accession>
<dbReference type="EMBL" id="JARBHB010000006">
    <property type="protein sequence ID" value="KAJ8881390.1"/>
    <property type="molecule type" value="Genomic_DNA"/>
</dbReference>
<name>A0ABQ9HAU5_9NEOP</name>
<dbReference type="Proteomes" id="UP001159363">
    <property type="component" value="Chromosome 5"/>
</dbReference>
<evidence type="ECO:0000313" key="2">
    <source>
        <dbReference type="Proteomes" id="UP001159363"/>
    </source>
</evidence>
<reference evidence="1 2" key="1">
    <citation type="submission" date="2023-02" db="EMBL/GenBank/DDBJ databases">
        <title>LHISI_Scaffold_Assembly.</title>
        <authorList>
            <person name="Stuart O.P."/>
            <person name="Cleave R."/>
            <person name="Magrath M.J.L."/>
            <person name="Mikheyev A.S."/>
        </authorList>
    </citation>
    <scope>NUCLEOTIDE SEQUENCE [LARGE SCALE GENOMIC DNA]</scope>
    <source>
        <strain evidence="1">Daus_M_001</strain>
        <tissue evidence="1">Leg muscle</tissue>
    </source>
</reference>
<comment type="caution">
    <text evidence="1">The sequence shown here is derived from an EMBL/GenBank/DDBJ whole genome shotgun (WGS) entry which is preliminary data.</text>
</comment>
<organism evidence="1 2">
    <name type="scientific">Dryococelus australis</name>
    <dbReference type="NCBI Taxonomy" id="614101"/>
    <lineage>
        <taxon>Eukaryota</taxon>
        <taxon>Metazoa</taxon>
        <taxon>Ecdysozoa</taxon>
        <taxon>Arthropoda</taxon>
        <taxon>Hexapoda</taxon>
        <taxon>Insecta</taxon>
        <taxon>Pterygota</taxon>
        <taxon>Neoptera</taxon>
        <taxon>Polyneoptera</taxon>
        <taxon>Phasmatodea</taxon>
        <taxon>Verophasmatodea</taxon>
        <taxon>Anareolatae</taxon>
        <taxon>Phasmatidae</taxon>
        <taxon>Eurycanthinae</taxon>
        <taxon>Dryococelus</taxon>
    </lineage>
</organism>
<evidence type="ECO:0000313" key="1">
    <source>
        <dbReference type="EMBL" id="KAJ8881390.1"/>
    </source>
</evidence>